<dbReference type="AlphaFoldDB" id="A0A4Y2BU71"/>
<sequence>MAIINNQLPIITASNANYETAVKSNIINDDFESTVNQKIEFIVQCLLDKMEKQTLAFQEKMEQQTLAFHEKMEQQTLALIKMFEKTVEILLQNFFKMMHQAETNTKSPSRKKIAVKNFVNVSSTPMHLDAEGHHT</sequence>
<comment type="caution">
    <text evidence="1">The sequence shown here is derived from an EMBL/GenBank/DDBJ whole genome shotgun (WGS) entry which is preliminary data.</text>
</comment>
<dbReference type="EMBL" id="BGPR01000112">
    <property type="protein sequence ID" value="GBL95483.1"/>
    <property type="molecule type" value="Genomic_DNA"/>
</dbReference>
<accession>A0A4Y2BU71</accession>
<organism evidence="1 2">
    <name type="scientific">Araneus ventricosus</name>
    <name type="common">Orbweaver spider</name>
    <name type="synonym">Epeira ventricosa</name>
    <dbReference type="NCBI Taxonomy" id="182803"/>
    <lineage>
        <taxon>Eukaryota</taxon>
        <taxon>Metazoa</taxon>
        <taxon>Ecdysozoa</taxon>
        <taxon>Arthropoda</taxon>
        <taxon>Chelicerata</taxon>
        <taxon>Arachnida</taxon>
        <taxon>Araneae</taxon>
        <taxon>Araneomorphae</taxon>
        <taxon>Entelegynae</taxon>
        <taxon>Araneoidea</taxon>
        <taxon>Araneidae</taxon>
        <taxon>Araneus</taxon>
    </lineage>
</organism>
<evidence type="ECO:0000313" key="2">
    <source>
        <dbReference type="Proteomes" id="UP000499080"/>
    </source>
</evidence>
<name>A0A4Y2BU71_ARAVE</name>
<protein>
    <submittedName>
        <fullName evidence="1">Uncharacterized protein</fullName>
    </submittedName>
</protein>
<gene>
    <name evidence="1" type="ORF">AVEN_54094_1</name>
</gene>
<dbReference type="Proteomes" id="UP000499080">
    <property type="component" value="Unassembled WGS sequence"/>
</dbReference>
<keyword evidence="2" id="KW-1185">Reference proteome</keyword>
<proteinExistence type="predicted"/>
<reference evidence="1 2" key="1">
    <citation type="journal article" date="2019" name="Sci. Rep.">
        <title>Orb-weaving spider Araneus ventricosus genome elucidates the spidroin gene catalogue.</title>
        <authorList>
            <person name="Kono N."/>
            <person name="Nakamura H."/>
            <person name="Ohtoshi R."/>
            <person name="Moran D.A.P."/>
            <person name="Shinohara A."/>
            <person name="Yoshida Y."/>
            <person name="Fujiwara M."/>
            <person name="Mori M."/>
            <person name="Tomita M."/>
            <person name="Arakawa K."/>
        </authorList>
    </citation>
    <scope>NUCLEOTIDE SEQUENCE [LARGE SCALE GENOMIC DNA]</scope>
</reference>
<evidence type="ECO:0000313" key="1">
    <source>
        <dbReference type="EMBL" id="GBL95483.1"/>
    </source>
</evidence>